<dbReference type="EMBL" id="CP111022">
    <property type="protein sequence ID" value="WAR18192.1"/>
    <property type="molecule type" value="Genomic_DNA"/>
</dbReference>
<evidence type="ECO:0000256" key="4">
    <source>
        <dbReference type="ARBA" id="ARBA00032729"/>
    </source>
</evidence>
<dbReference type="InterPro" id="IPR014718">
    <property type="entry name" value="GH-type_carb-bd"/>
</dbReference>
<dbReference type="PANTHER" id="PTHR10091">
    <property type="entry name" value="ALDOSE-1-EPIMERASE"/>
    <property type="match status" value="1"/>
</dbReference>
<evidence type="ECO:0000256" key="5">
    <source>
        <dbReference type="ARBA" id="ARBA00045743"/>
    </source>
</evidence>
<accession>A0ABY7FB12</accession>
<dbReference type="InterPro" id="IPR011013">
    <property type="entry name" value="Gal_mutarotase_sf_dom"/>
</dbReference>
<name>A0ABY7FB12_MYAAR</name>
<evidence type="ECO:0000256" key="3">
    <source>
        <dbReference type="ARBA" id="ARBA00021023"/>
    </source>
</evidence>
<sequence length="74" mass="8159">MNMYSSEPGVQVYTGAHMPDIIGKGGVKYKKFASVCLEAQHYPNSPNQENFPPVVLRPGGTYTQSTSYEFSVVK</sequence>
<dbReference type="Pfam" id="PF01263">
    <property type="entry name" value="Aldose_epim"/>
    <property type="match status" value="1"/>
</dbReference>
<evidence type="ECO:0000313" key="7">
    <source>
        <dbReference type="Proteomes" id="UP001164746"/>
    </source>
</evidence>
<comment type="function">
    <text evidence="5">Mutarotase that catalyzes the interconversion of beta-D-galactose and alpha-D-galactose during galactose metabolism. Beta-D-galactose is metabolized in the liver into glucose 1-phosphate, the primary metabolic fuel, by the action of four enzymes that constitute the Leloir pathway: GALM, GALK1 (galactokinase), GALT (galactose-1-phosphate uridylyltransferase) and GALE (UDP-galactose-4'-epimerase). Involved in the maintenance of the equilibrium between the beta- and alpha-anomers of galactose, therefore ensuring a sufficient supply of the alpha-anomer for GALK1. Also active on D-glucose although shows a preference for galactose over glucose.</text>
</comment>
<gene>
    <name evidence="6" type="ORF">MAR_000030</name>
</gene>
<organism evidence="6 7">
    <name type="scientific">Mya arenaria</name>
    <name type="common">Soft-shell clam</name>
    <dbReference type="NCBI Taxonomy" id="6604"/>
    <lineage>
        <taxon>Eukaryota</taxon>
        <taxon>Metazoa</taxon>
        <taxon>Spiralia</taxon>
        <taxon>Lophotrochozoa</taxon>
        <taxon>Mollusca</taxon>
        <taxon>Bivalvia</taxon>
        <taxon>Autobranchia</taxon>
        <taxon>Heteroconchia</taxon>
        <taxon>Euheterodonta</taxon>
        <taxon>Imparidentia</taxon>
        <taxon>Neoheterodontei</taxon>
        <taxon>Myida</taxon>
        <taxon>Myoidea</taxon>
        <taxon>Myidae</taxon>
        <taxon>Mya</taxon>
    </lineage>
</organism>
<comment type="catalytic activity">
    <reaction evidence="1">
        <text>alpha-D-galactose = beta-D-galactose</text>
        <dbReference type="Rhea" id="RHEA:28675"/>
        <dbReference type="ChEBI" id="CHEBI:27667"/>
        <dbReference type="ChEBI" id="CHEBI:28061"/>
        <dbReference type="EC" id="5.1.3.3"/>
    </reaction>
    <physiologicalReaction direction="right-to-left" evidence="1">
        <dbReference type="Rhea" id="RHEA:28677"/>
    </physiologicalReaction>
</comment>
<dbReference type="Gene3D" id="2.70.98.10">
    <property type="match status" value="1"/>
</dbReference>
<dbReference type="InterPro" id="IPR008183">
    <property type="entry name" value="Aldose_1/G6P_1-epimerase"/>
</dbReference>
<dbReference type="SUPFAM" id="SSF74650">
    <property type="entry name" value="Galactose mutarotase-like"/>
    <property type="match status" value="1"/>
</dbReference>
<keyword evidence="7" id="KW-1185">Reference proteome</keyword>
<dbReference type="PANTHER" id="PTHR10091:SF0">
    <property type="entry name" value="GALACTOSE MUTAROTASE"/>
    <property type="match status" value="1"/>
</dbReference>
<protein>
    <recommendedName>
        <fullName evidence="3">Galactose mutarotase</fullName>
    </recommendedName>
    <alternativeName>
        <fullName evidence="4">Aldose 1-epimerase</fullName>
    </alternativeName>
</protein>
<evidence type="ECO:0000256" key="2">
    <source>
        <dbReference type="ARBA" id="ARBA00004947"/>
    </source>
</evidence>
<comment type="pathway">
    <text evidence="2">Carbohydrate metabolism; galactose metabolism.</text>
</comment>
<reference evidence="6" key="1">
    <citation type="submission" date="2022-11" db="EMBL/GenBank/DDBJ databases">
        <title>Centuries of genome instability and evolution in soft-shell clam transmissible cancer (bioRxiv).</title>
        <authorList>
            <person name="Hart S.F.M."/>
            <person name="Yonemitsu M.A."/>
            <person name="Giersch R.M."/>
            <person name="Beal B.F."/>
            <person name="Arriagada G."/>
            <person name="Davis B.W."/>
            <person name="Ostrander E.A."/>
            <person name="Goff S.P."/>
            <person name="Metzger M.J."/>
        </authorList>
    </citation>
    <scope>NUCLEOTIDE SEQUENCE</scope>
    <source>
        <strain evidence="6">MELC-2E11</strain>
        <tissue evidence="6">Siphon/mantle</tissue>
    </source>
</reference>
<dbReference type="Proteomes" id="UP001164746">
    <property type="component" value="Chromosome 11"/>
</dbReference>
<evidence type="ECO:0000313" key="6">
    <source>
        <dbReference type="EMBL" id="WAR18192.1"/>
    </source>
</evidence>
<evidence type="ECO:0000256" key="1">
    <source>
        <dbReference type="ARBA" id="ARBA00001712"/>
    </source>
</evidence>
<proteinExistence type="predicted"/>